<evidence type="ECO:0000259" key="1">
    <source>
        <dbReference type="PROSITE" id="PS50006"/>
    </source>
</evidence>
<dbReference type="Gene3D" id="3.30.1380.20">
    <property type="entry name" value="Trafficking protein particle complex subunit 3"/>
    <property type="match status" value="1"/>
</dbReference>
<dbReference type="PANTHER" id="PTHR35090">
    <property type="entry name" value="DNA-DIRECTED RNA POLYMERASE SUBUNIT I"/>
    <property type="match status" value="1"/>
</dbReference>
<dbReference type="Pfam" id="PF02830">
    <property type="entry name" value="V4R"/>
    <property type="match status" value="1"/>
</dbReference>
<dbReference type="InterPro" id="IPR010249">
    <property type="entry name" value="BchJ"/>
</dbReference>
<organism evidence="2 3">
    <name type="scientific">Halovulum dunhuangense</name>
    <dbReference type="NCBI Taxonomy" id="1505036"/>
    <lineage>
        <taxon>Bacteria</taxon>
        <taxon>Pseudomonadati</taxon>
        <taxon>Pseudomonadota</taxon>
        <taxon>Alphaproteobacteria</taxon>
        <taxon>Rhodobacterales</taxon>
        <taxon>Paracoccaceae</taxon>
        <taxon>Halovulum</taxon>
    </lineage>
</organism>
<dbReference type="SMART" id="SM00989">
    <property type="entry name" value="V4R"/>
    <property type="match status" value="1"/>
</dbReference>
<keyword evidence="3" id="KW-1185">Reference proteome</keyword>
<dbReference type="AlphaFoldDB" id="A0A849L687"/>
<dbReference type="GO" id="GO:0015979">
    <property type="term" value="P:photosynthesis"/>
    <property type="evidence" value="ECO:0007669"/>
    <property type="project" value="InterPro"/>
</dbReference>
<feature type="domain" description="FHA" evidence="1">
    <location>
        <begin position="25"/>
        <end position="91"/>
    </location>
</feature>
<dbReference type="EMBL" id="JABFBC010000003">
    <property type="protein sequence ID" value="NNU81945.1"/>
    <property type="molecule type" value="Genomic_DNA"/>
</dbReference>
<dbReference type="InterPro" id="IPR024096">
    <property type="entry name" value="NO_sig/Golgi_transp_ligand-bd"/>
</dbReference>
<evidence type="ECO:0000313" key="2">
    <source>
        <dbReference type="EMBL" id="NNU81945.1"/>
    </source>
</evidence>
<dbReference type="PROSITE" id="PS50006">
    <property type="entry name" value="FHA_DOMAIN"/>
    <property type="match status" value="1"/>
</dbReference>
<dbReference type="GO" id="GO:0030494">
    <property type="term" value="P:bacteriochlorophyll biosynthetic process"/>
    <property type="evidence" value="ECO:0007669"/>
    <property type="project" value="InterPro"/>
</dbReference>
<dbReference type="NCBIfam" id="TIGR02019">
    <property type="entry name" value="BchJ"/>
    <property type="match status" value="1"/>
</dbReference>
<dbReference type="Proteomes" id="UP000572377">
    <property type="component" value="Unassembled WGS sequence"/>
</dbReference>
<gene>
    <name evidence="2" type="primary">bchJ</name>
    <name evidence="2" type="ORF">HMH01_16025</name>
</gene>
<proteinExistence type="predicted"/>
<evidence type="ECO:0000313" key="3">
    <source>
        <dbReference type="Proteomes" id="UP000572377"/>
    </source>
</evidence>
<dbReference type="InterPro" id="IPR004096">
    <property type="entry name" value="V4R"/>
</dbReference>
<sequence>MPDGGAHHGRIGPNAVLQLLPGMEARLGRRRTARLLRAAGYPAPPSDAAMIDEAGVARLHAVLRATLGAEASPLLAEAGRRTASYVMAHRIPAPARGLLRALPGPLAAPLLARAIARHAWTFAGSGRFDILGHAPLTFEIAANPLATGPRCIWHESVFSTLFQSLAGRSYHAVETECRGLGAPACRFEIRR</sequence>
<comment type="caution">
    <text evidence="2">The sequence shown here is derived from an EMBL/GenBank/DDBJ whole genome shotgun (WGS) entry which is preliminary data.</text>
</comment>
<dbReference type="RefSeq" id="WP_171326799.1">
    <property type="nucleotide sequence ID" value="NZ_JABFBC010000003.1"/>
</dbReference>
<dbReference type="InterPro" id="IPR000253">
    <property type="entry name" value="FHA_dom"/>
</dbReference>
<reference evidence="2 3" key="1">
    <citation type="submission" date="2020-05" db="EMBL/GenBank/DDBJ databases">
        <title>Gimesia benthica sp. nov., a novel planctomycete isolated from a deep-sea water sample of the Northwest Indian Ocean.</title>
        <authorList>
            <person name="Wang J."/>
            <person name="Ruan C."/>
            <person name="Song L."/>
            <person name="Zhu Y."/>
            <person name="Li A."/>
            <person name="Zheng X."/>
            <person name="Wang L."/>
            <person name="Lu Z."/>
            <person name="Huang Y."/>
            <person name="Du W."/>
            <person name="Zhou Y."/>
            <person name="Huang L."/>
            <person name="Dai X."/>
        </authorList>
    </citation>
    <scope>NUCLEOTIDE SEQUENCE [LARGE SCALE GENOMIC DNA]</scope>
    <source>
        <strain evidence="2 3">YYQ-30</strain>
    </source>
</reference>
<dbReference type="SUPFAM" id="SSF111126">
    <property type="entry name" value="Ligand-binding domain in the NO signalling and Golgi transport"/>
    <property type="match status" value="1"/>
</dbReference>
<dbReference type="PANTHER" id="PTHR35090:SF1">
    <property type="entry name" value="SLR0144 PROTEIN"/>
    <property type="match status" value="1"/>
</dbReference>
<accession>A0A849L687</accession>
<name>A0A849L687_9RHOB</name>
<protein>
    <submittedName>
        <fullName evidence="2">Bacteriochlorophyll 4-vinyl reductase</fullName>
    </submittedName>
</protein>